<feature type="transmembrane region" description="Helical" evidence="9">
    <location>
        <begin position="512"/>
        <end position="533"/>
    </location>
</feature>
<feature type="transmembrane region" description="Helical" evidence="9">
    <location>
        <begin position="379"/>
        <end position="400"/>
    </location>
</feature>
<dbReference type="PANTHER" id="PTHR48042:SF11">
    <property type="entry name" value="ABC TRANSPORTER G FAMILY MEMBER 11"/>
    <property type="match status" value="1"/>
</dbReference>
<keyword evidence="4 9" id="KW-0812">Transmembrane</keyword>
<dbReference type="PANTHER" id="PTHR48042">
    <property type="entry name" value="ABC TRANSPORTER G FAMILY MEMBER 11"/>
    <property type="match status" value="1"/>
</dbReference>
<dbReference type="SUPFAM" id="SSF52540">
    <property type="entry name" value="P-loop containing nucleoside triphosphate hydrolases"/>
    <property type="match status" value="2"/>
</dbReference>
<evidence type="ECO:0000256" key="8">
    <source>
        <dbReference type="ARBA" id="ARBA00023136"/>
    </source>
</evidence>
<accession>H3GKW5</accession>
<dbReference type="HOGENOM" id="CLU_268485_0_0_1"/>
<dbReference type="GO" id="GO:0005886">
    <property type="term" value="C:plasma membrane"/>
    <property type="evidence" value="ECO:0000318"/>
    <property type="project" value="GO_Central"/>
</dbReference>
<feature type="transmembrane region" description="Helical" evidence="9">
    <location>
        <begin position="1060"/>
        <end position="1085"/>
    </location>
</feature>
<evidence type="ECO:0000313" key="12">
    <source>
        <dbReference type="Proteomes" id="UP000005238"/>
    </source>
</evidence>
<name>H3GKW5_PHYRM</name>
<dbReference type="InParanoid" id="H3GKW5"/>
<dbReference type="EMBL" id="DS566018">
    <property type="status" value="NOT_ANNOTATED_CDS"/>
    <property type="molecule type" value="Genomic_DNA"/>
</dbReference>
<evidence type="ECO:0000256" key="7">
    <source>
        <dbReference type="ARBA" id="ARBA00022989"/>
    </source>
</evidence>
<feature type="transmembrane region" description="Helical" evidence="9">
    <location>
        <begin position="1091"/>
        <end position="1112"/>
    </location>
</feature>
<evidence type="ECO:0000313" key="11">
    <source>
        <dbReference type="EnsemblProtists" id="Phyra76960"/>
    </source>
</evidence>
<keyword evidence="12" id="KW-1185">Reference proteome</keyword>
<reference evidence="12" key="1">
    <citation type="journal article" date="2006" name="Science">
        <title>Phytophthora genome sequences uncover evolutionary origins and mechanisms of pathogenesis.</title>
        <authorList>
            <person name="Tyler B.M."/>
            <person name="Tripathy S."/>
            <person name="Zhang X."/>
            <person name="Dehal P."/>
            <person name="Jiang R.H."/>
            <person name="Aerts A."/>
            <person name="Arredondo F.D."/>
            <person name="Baxter L."/>
            <person name="Bensasson D."/>
            <person name="Beynon J.L."/>
            <person name="Chapman J."/>
            <person name="Damasceno C.M."/>
            <person name="Dorrance A.E."/>
            <person name="Dou D."/>
            <person name="Dickerman A.W."/>
            <person name="Dubchak I.L."/>
            <person name="Garbelotto M."/>
            <person name="Gijzen M."/>
            <person name="Gordon S.G."/>
            <person name="Govers F."/>
            <person name="Grunwald N.J."/>
            <person name="Huang W."/>
            <person name="Ivors K.L."/>
            <person name="Jones R.W."/>
            <person name="Kamoun S."/>
            <person name="Krampis K."/>
            <person name="Lamour K.H."/>
            <person name="Lee M.K."/>
            <person name="McDonald W.H."/>
            <person name="Medina M."/>
            <person name="Meijer H.J."/>
            <person name="Nordberg E.K."/>
            <person name="Maclean D.J."/>
            <person name="Ospina-Giraldo M.D."/>
            <person name="Morris P.F."/>
            <person name="Phuntumart V."/>
            <person name="Putnam N.H."/>
            <person name="Rash S."/>
            <person name="Rose J.K."/>
            <person name="Sakihama Y."/>
            <person name="Salamov A.A."/>
            <person name="Savidor A."/>
            <person name="Scheuring C.F."/>
            <person name="Smith B.M."/>
            <person name="Sobral B.W."/>
            <person name="Terry A."/>
            <person name="Torto-Alalibo T.A."/>
            <person name="Win J."/>
            <person name="Xu Z."/>
            <person name="Zhang H."/>
            <person name="Grigoriev I.V."/>
            <person name="Rokhsar D.S."/>
            <person name="Boore J.L."/>
        </authorList>
    </citation>
    <scope>NUCLEOTIDE SEQUENCE [LARGE SCALE GENOMIC DNA]</scope>
    <source>
        <strain evidence="12">Pr102</strain>
    </source>
</reference>
<feature type="domain" description="ABC transporter" evidence="10">
    <location>
        <begin position="661"/>
        <end position="902"/>
    </location>
</feature>
<reference evidence="11" key="2">
    <citation type="submission" date="2015-06" db="UniProtKB">
        <authorList>
            <consortium name="EnsemblProtists"/>
        </authorList>
    </citation>
    <scope>IDENTIFICATION</scope>
    <source>
        <strain evidence="11">Pr102</strain>
    </source>
</reference>
<evidence type="ECO:0000256" key="9">
    <source>
        <dbReference type="SAM" id="Phobius"/>
    </source>
</evidence>
<dbReference type="Pfam" id="PF01061">
    <property type="entry name" value="ABC2_membrane"/>
    <property type="match status" value="2"/>
</dbReference>
<comment type="subcellular location">
    <subcellularLocation>
        <location evidence="1">Membrane</location>
        <topology evidence="1">Multi-pass membrane protein</topology>
    </subcellularLocation>
</comment>
<evidence type="ECO:0000256" key="1">
    <source>
        <dbReference type="ARBA" id="ARBA00004141"/>
    </source>
</evidence>
<feature type="transmembrane region" description="Helical" evidence="9">
    <location>
        <begin position="1119"/>
        <end position="1141"/>
    </location>
</feature>
<organism evidence="11 12">
    <name type="scientific">Phytophthora ramorum</name>
    <name type="common">Sudden oak death agent</name>
    <dbReference type="NCBI Taxonomy" id="164328"/>
    <lineage>
        <taxon>Eukaryota</taxon>
        <taxon>Sar</taxon>
        <taxon>Stramenopiles</taxon>
        <taxon>Oomycota</taxon>
        <taxon>Peronosporomycetes</taxon>
        <taxon>Peronosporales</taxon>
        <taxon>Peronosporaceae</taxon>
        <taxon>Phytophthora</taxon>
    </lineage>
</organism>
<dbReference type="InterPro" id="IPR017871">
    <property type="entry name" value="ABC_transporter-like_CS"/>
</dbReference>
<dbReference type="eggNOG" id="KOG0065">
    <property type="taxonomic scope" value="Eukaryota"/>
</dbReference>
<dbReference type="AlphaFoldDB" id="H3GKW5"/>
<sequence length="1223" mass="134237">MADTHPASPSSATSYEIMATDTGKPNAKDLALAVDTLSLPRNPCTLSWKKLSYTVEVKKTERCPDGKKTILSNVSGRCAPGELTAVMGPSGCGKTTLLDILADRVRSGSIQGEIALNGEPRNVKTFRGVTSYVAQEDSLLGSFTVLETLEMAAKLSLPNSVTHQEIVTRVQVVIDEMGLRVCEHTLVGDIFRKGISGGQKRRLSIAIELLSDPSILLLDEPTSGLDSASTHNVMQFVSRLCRENKTVICTIHQPSSLVYNMFTNVVILTAGETAYFGPREPTIDHFSAAGYSCPMYMNPAEYFISLVNSDFEGHADIKRLVASYASSAMALKVVDNIEADAAGVHNATPVVPVKPSALRQFWVLMQRNSLNNVRNPGIYWVRLAMYTMLSFMVGTMYLSTNDAISDEDMVPLLFYVQAFLVFMSVAVLPFFIEQRAVFLRERANSGLNVFSFALANFIATLPGIFVIALVSTLLVVLLSGLNGFWYFLLNLFLSLVVAESLMHVIGAAVPHYIIGIALGAGIYGMFMLCEGFMVPKDVIPDYWIWAYYIAFHSYSFKSFVYEHFIHVDTPAAKAILARLNLEDVDTPQNMIILACYAIGLELIFTFILYKFHTGLNIQMDLPTLNPSTQTSAKSSASFAGKPTRMTSNPFTLSWSNLCYTVNTKKKTPTHPDGKKTILTNVTGRCAPGELTAVMGPSGSGKTTLLDILADRIGSGTIQGDIALNGAARDIKTFRAVSSYVAQEDSLLGSFTVLETLEMAANLSLPSSISHREVIERVQNVIDEMGLRVCEHALVGDMFRKGISGGQKRRLSIAIELLSEPSILLLDEPTSGLDSASTYNVMKFVTRLCKENMTVICTIHQPSSLVYDMFTNVVILTAGQTVYFGPRVDMLPHFASLGYVCPEHEDPAEHYISIANTDFEGHGDISLLVSGYAASPVAARIQEAIQTDSTSLPAARATERVPNSPLRQLVVLLKRNSLDNLRNPGIFWVRLVMYTALSAMMGTMFLSTNDGITAHDQVYLLTYANCFLVFMSIAVLPFFIEQRAVFLRERTNSNLNVFSYVIANFLGALPGIFLIALTSTLLVGYLADLNSYGVFLLTIFLSLVVAESLMHLVAACVAHFIIGMALGAAIFGWFILCMGLFVPRPAIPGYWIWAHYLGFLSYGFEALMHNQFHTDSDPAAQYILDRFGMANVHLGRDLAILGSNAVAFEIIFAWVLFKFHTGRR</sequence>
<keyword evidence="7 9" id="KW-1133">Transmembrane helix</keyword>
<feature type="domain" description="ABC transporter" evidence="10">
    <location>
        <begin position="55"/>
        <end position="295"/>
    </location>
</feature>
<dbReference type="VEuPathDB" id="FungiDB:KRP22_4734"/>
<keyword evidence="3" id="KW-0813">Transport</keyword>
<dbReference type="FunFam" id="3.40.50.300:FF:003749">
    <property type="entry name" value="Uncharacterized protein"/>
    <property type="match status" value="2"/>
</dbReference>
<evidence type="ECO:0000256" key="5">
    <source>
        <dbReference type="ARBA" id="ARBA00022741"/>
    </source>
</evidence>
<dbReference type="InterPro" id="IPR027417">
    <property type="entry name" value="P-loop_NTPase"/>
</dbReference>
<protein>
    <recommendedName>
        <fullName evidence="10">ABC transporter domain-containing protein</fullName>
    </recommendedName>
</protein>
<keyword evidence="6" id="KW-0067">ATP-binding</keyword>
<dbReference type="PROSITE" id="PS00211">
    <property type="entry name" value="ABC_TRANSPORTER_1"/>
    <property type="match status" value="2"/>
</dbReference>
<dbReference type="PROSITE" id="PS50893">
    <property type="entry name" value="ABC_TRANSPORTER_2"/>
    <property type="match status" value="2"/>
</dbReference>
<dbReference type="GO" id="GO:0140359">
    <property type="term" value="F:ABC-type transporter activity"/>
    <property type="evidence" value="ECO:0007669"/>
    <property type="project" value="InterPro"/>
</dbReference>
<proteinExistence type="inferred from homology"/>
<evidence type="ECO:0000256" key="6">
    <source>
        <dbReference type="ARBA" id="ARBA00022840"/>
    </source>
</evidence>
<evidence type="ECO:0000256" key="3">
    <source>
        <dbReference type="ARBA" id="ARBA00022448"/>
    </source>
</evidence>
<dbReference type="VEuPathDB" id="FungiDB:KRP22_8190"/>
<dbReference type="GO" id="GO:0022857">
    <property type="term" value="F:transmembrane transporter activity"/>
    <property type="evidence" value="ECO:0000318"/>
    <property type="project" value="GO_Central"/>
</dbReference>
<feature type="transmembrane region" description="Helical" evidence="9">
    <location>
        <begin position="1197"/>
        <end position="1216"/>
    </location>
</feature>
<evidence type="ECO:0000256" key="2">
    <source>
        <dbReference type="ARBA" id="ARBA00005814"/>
    </source>
</evidence>
<dbReference type="InterPro" id="IPR003439">
    <property type="entry name" value="ABC_transporter-like_ATP-bd"/>
</dbReference>
<dbReference type="Pfam" id="PF00005">
    <property type="entry name" value="ABC_tran"/>
    <property type="match status" value="2"/>
</dbReference>
<comment type="similarity">
    <text evidence="2">Belongs to the ABC transporter superfamily. ABCG family. Eye pigment precursor importer (TC 3.A.1.204) subfamily.</text>
</comment>
<dbReference type="InterPro" id="IPR052215">
    <property type="entry name" value="Plant_ABCG"/>
</dbReference>
<keyword evidence="8 9" id="KW-0472">Membrane</keyword>
<dbReference type="GO" id="GO:0055085">
    <property type="term" value="P:transmembrane transport"/>
    <property type="evidence" value="ECO:0000318"/>
    <property type="project" value="GO_Central"/>
</dbReference>
<dbReference type="Proteomes" id="UP000005238">
    <property type="component" value="Unassembled WGS sequence"/>
</dbReference>
<evidence type="ECO:0000256" key="4">
    <source>
        <dbReference type="ARBA" id="ARBA00022692"/>
    </source>
</evidence>
<feature type="transmembrane region" description="Helical" evidence="9">
    <location>
        <begin position="1017"/>
        <end position="1039"/>
    </location>
</feature>
<dbReference type="GO" id="GO:0005524">
    <property type="term" value="F:ATP binding"/>
    <property type="evidence" value="ECO:0007669"/>
    <property type="project" value="UniProtKB-KW"/>
</dbReference>
<dbReference type="VEuPathDB" id="FungiDB:KRP23_3111"/>
<dbReference type="InterPro" id="IPR013525">
    <property type="entry name" value="ABC2_TM"/>
</dbReference>
<dbReference type="OMA" id="AYFWYAF"/>
<dbReference type="EnsemblProtists" id="Phyra76960">
    <property type="protein sequence ID" value="Phyra76960"/>
    <property type="gene ID" value="Phyra76960"/>
</dbReference>
<dbReference type="InterPro" id="IPR003593">
    <property type="entry name" value="AAA+_ATPase"/>
</dbReference>
<dbReference type="CDD" id="cd03213">
    <property type="entry name" value="ABCG_EPDR"/>
    <property type="match status" value="2"/>
</dbReference>
<dbReference type="Gene3D" id="3.40.50.300">
    <property type="entry name" value="P-loop containing nucleotide triphosphate hydrolases"/>
    <property type="match status" value="2"/>
</dbReference>
<feature type="transmembrane region" description="Helical" evidence="9">
    <location>
        <begin position="484"/>
        <end position="505"/>
    </location>
</feature>
<feature type="transmembrane region" description="Helical" evidence="9">
    <location>
        <begin position="453"/>
        <end position="478"/>
    </location>
</feature>
<feature type="transmembrane region" description="Helical" evidence="9">
    <location>
        <begin position="590"/>
        <end position="609"/>
    </location>
</feature>
<dbReference type="InterPro" id="IPR043926">
    <property type="entry name" value="ABCG_dom"/>
</dbReference>
<dbReference type="SMART" id="SM00382">
    <property type="entry name" value="AAA"/>
    <property type="match status" value="2"/>
</dbReference>
<feature type="transmembrane region" description="Helical" evidence="9">
    <location>
        <begin position="412"/>
        <end position="432"/>
    </location>
</feature>
<feature type="transmembrane region" description="Helical" evidence="9">
    <location>
        <begin position="984"/>
        <end position="1005"/>
    </location>
</feature>
<evidence type="ECO:0000259" key="10">
    <source>
        <dbReference type="PROSITE" id="PS50893"/>
    </source>
</evidence>
<dbReference type="Pfam" id="PF19055">
    <property type="entry name" value="ABC2_membrane_7"/>
    <property type="match status" value="2"/>
</dbReference>
<dbReference type="GO" id="GO:0016887">
    <property type="term" value="F:ATP hydrolysis activity"/>
    <property type="evidence" value="ECO:0007669"/>
    <property type="project" value="InterPro"/>
</dbReference>
<keyword evidence="5" id="KW-0547">Nucleotide-binding</keyword>